<dbReference type="EMBL" id="JNFF01000117">
    <property type="protein sequence ID" value="KEQ28138.1"/>
    <property type="molecule type" value="Genomic_DNA"/>
</dbReference>
<keyword evidence="1" id="KW-0732">Signal</keyword>
<dbReference type="InterPro" id="IPR011042">
    <property type="entry name" value="6-blade_b-propeller_TolB-like"/>
</dbReference>
<sequence>MKQLFGIILIALLSVQAKAQPKLVKIWETTTPIDLPESVLFDAKEQHLFVAVMGQTSDTKDSIGGVAIFDLNGKVKNMDWITGMNSPKGMARHGDKLYVADITDLVIIDIPSSKIEQRIEIPGSAFLNDVTADDKGVIYVSDSKTKRIHQHKNKQTTVYLEEIDGLNGLKAVGSDLFIAGGGKNLLKADASKKLTKIAGLPHGGDGIEPIGNGDFLFSAWGGLIYYVYADGRNELLLDTQKDKINAADIGYDPVKQIVYVPTFFKNSVAAYQLSKN</sequence>
<protein>
    <submittedName>
        <fullName evidence="2">ATP-binding protein</fullName>
    </submittedName>
</protein>
<proteinExistence type="predicted"/>
<dbReference type="SUPFAM" id="SSF63829">
    <property type="entry name" value="Calcium-dependent phosphotriesterase"/>
    <property type="match status" value="1"/>
</dbReference>
<dbReference type="Proteomes" id="UP000028007">
    <property type="component" value="Unassembled WGS sequence"/>
</dbReference>
<evidence type="ECO:0000313" key="2">
    <source>
        <dbReference type="EMBL" id="KEQ28138.1"/>
    </source>
</evidence>
<dbReference type="OrthoDB" id="7675395at2"/>
<gene>
    <name evidence="2" type="ORF">N180_00430</name>
</gene>
<dbReference type="RefSeq" id="WP_037444691.1">
    <property type="nucleotide sequence ID" value="NZ_JNFF01000117.1"/>
</dbReference>
<feature type="chain" id="PRO_5001761559" evidence="1">
    <location>
        <begin position="20"/>
        <end position="276"/>
    </location>
</feature>
<reference evidence="2 3" key="1">
    <citation type="journal article" date="1992" name="Int. J. Syst. Bacteriol.">
        <title>Sphingobacterium antarcticus sp. nov. a Psychrotrophic Bacterium from the Soils of Schirmacher Oasis, Antarctica.</title>
        <authorList>
            <person name="Shivaji S."/>
            <person name="Ray M.K."/>
            <person name="Rao N.S."/>
            <person name="Saiserr L."/>
            <person name="Jagannadham M.V."/>
            <person name="Kumar G.S."/>
            <person name="Reddy G."/>
            <person name="Bhargava P.M."/>
        </authorList>
    </citation>
    <scope>NUCLEOTIDE SEQUENCE [LARGE SCALE GENOMIC DNA]</scope>
    <source>
        <strain evidence="2 3">4BY</strain>
    </source>
</reference>
<keyword evidence="3" id="KW-1185">Reference proteome</keyword>
<keyword evidence="2" id="KW-0067">ATP-binding</keyword>
<name>A0A081PBR5_9SPHI</name>
<comment type="caution">
    <text evidence="2">The sequence shown here is derived from an EMBL/GenBank/DDBJ whole genome shotgun (WGS) entry which is preliminary data.</text>
</comment>
<evidence type="ECO:0000313" key="3">
    <source>
        <dbReference type="Proteomes" id="UP000028007"/>
    </source>
</evidence>
<dbReference type="GO" id="GO:0005524">
    <property type="term" value="F:ATP binding"/>
    <property type="evidence" value="ECO:0007669"/>
    <property type="project" value="UniProtKB-KW"/>
</dbReference>
<organism evidence="2 3">
    <name type="scientific">Pedobacter antarcticus 4BY</name>
    <dbReference type="NCBI Taxonomy" id="1358423"/>
    <lineage>
        <taxon>Bacteria</taxon>
        <taxon>Pseudomonadati</taxon>
        <taxon>Bacteroidota</taxon>
        <taxon>Sphingobacteriia</taxon>
        <taxon>Sphingobacteriales</taxon>
        <taxon>Sphingobacteriaceae</taxon>
        <taxon>Pedobacter</taxon>
    </lineage>
</organism>
<evidence type="ECO:0000256" key="1">
    <source>
        <dbReference type="SAM" id="SignalP"/>
    </source>
</evidence>
<dbReference type="eggNOG" id="COG3386">
    <property type="taxonomic scope" value="Bacteria"/>
</dbReference>
<feature type="signal peptide" evidence="1">
    <location>
        <begin position="1"/>
        <end position="19"/>
    </location>
</feature>
<keyword evidence="2" id="KW-0547">Nucleotide-binding</keyword>
<dbReference type="AlphaFoldDB" id="A0A081PBR5"/>
<dbReference type="Gene3D" id="2.120.10.30">
    <property type="entry name" value="TolB, C-terminal domain"/>
    <property type="match status" value="1"/>
</dbReference>
<accession>A0A081PBR5</accession>